<evidence type="ECO:0000313" key="3">
    <source>
        <dbReference type="Proteomes" id="UP000183983"/>
    </source>
</evidence>
<gene>
    <name evidence="2" type="ORF">SAMN05216593_108212</name>
</gene>
<name>A0A1M7P8N7_9PSED</name>
<dbReference type="RefSeq" id="WP_073168539.1">
    <property type="nucleotide sequence ID" value="NZ_FRDA01000008.1"/>
</dbReference>
<sequence>MLESTHSNITLILSKISKIGSRCGIMLIVCYVVLSLMSAYMDPNFDQHRLAEDFAPFIIFAIGVNVVCQLVIMMIRTKANSD</sequence>
<accession>A0A1M7P8N7</accession>
<keyword evidence="1" id="KW-0472">Membrane</keyword>
<evidence type="ECO:0000313" key="2">
    <source>
        <dbReference type="EMBL" id="SHN12587.1"/>
    </source>
</evidence>
<proteinExistence type="predicted"/>
<dbReference type="Proteomes" id="UP000183983">
    <property type="component" value="Unassembled WGS sequence"/>
</dbReference>
<dbReference type="STRING" id="1190415.SAMN05216593_108212"/>
<organism evidence="2 3">
    <name type="scientific">Pseudomonas asturiensis</name>
    <dbReference type="NCBI Taxonomy" id="1190415"/>
    <lineage>
        <taxon>Bacteria</taxon>
        <taxon>Pseudomonadati</taxon>
        <taxon>Pseudomonadota</taxon>
        <taxon>Gammaproteobacteria</taxon>
        <taxon>Pseudomonadales</taxon>
        <taxon>Pseudomonadaceae</taxon>
        <taxon>Pseudomonas</taxon>
    </lineage>
</organism>
<dbReference type="OrthoDB" id="7017377at2"/>
<evidence type="ECO:0000256" key="1">
    <source>
        <dbReference type="SAM" id="Phobius"/>
    </source>
</evidence>
<dbReference type="AlphaFoldDB" id="A0A1M7P8N7"/>
<keyword evidence="1" id="KW-0812">Transmembrane</keyword>
<dbReference type="EMBL" id="FRDA01000008">
    <property type="protein sequence ID" value="SHN12587.1"/>
    <property type="molecule type" value="Genomic_DNA"/>
</dbReference>
<keyword evidence="1" id="KW-1133">Transmembrane helix</keyword>
<feature type="transmembrane region" description="Helical" evidence="1">
    <location>
        <begin position="54"/>
        <end position="75"/>
    </location>
</feature>
<protein>
    <submittedName>
        <fullName evidence="2">Uncharacterized protein</fullName>
    </submittedName>
</protein>
<feature type="transmembrane region" description="Helical" evidence="1">
    <location>
        <begin position="23"/>
        <end position="42"/>
    </location>
</feature>
<reference evidence="2 3" key="1">
    <citation type="submission" date="2016-11" db="EMBL/GenBank/DDBJ databases">
        <authorList>
            <person name="Jaros S."/>
            <person name="Januszkiewicz K."/>
            <person name="Wedrychowicz H."/>
        </authorList>
    </citation>
    <scope>NUCLEOTIDE SEQUENCE [LARGE SCALE GENOMIC DNA]</scope>
    <source>
        <strain evidence="2 3">LMG 26898</strain>
    </source>
</reference>